<evidence type="ECO:0000256" key="8">
    <source>
        <dbReference type="ARBA" id="ARBA00022833"/>
    </source>
</evidence>
<dbReference type="InterPro" id="IPR018162">
    <property type="entry name" value="Ala-tRNA-ligase_IIc_anticod-bd"/>
</dbReference>
<dbReference type="InterPro" id="IPR018165">
    <property type="entry name" value="Ala-tRNA-synth_IIc_core"/>
</dbReference>
<keyword evidence="12" id="KW-0030">Aminoacyl-tRNA synthetase</keyword>
<evidence type="ECO:0000256" key="10">
    <source>
        <dbReference type="ARBA" id="ARBA00022884"/>
    </source>
</evidence>
<evidence type="ECO:0000256" key="13">
    <source>
        <dbReference type="ARBA" id="ARBA00048300"/>
    </source>
</evidence>
<dbReference type="GO" id="GO:0005524">
    <property type="term" value="F:ATP binding"/>
    <property type="evidence" value="ECO:0007669"/>
    <property type="project" value="UniProtKB-KW"/>
</dbReference>
<comment type="similarity">
    <text evidence="1">Belongs to the class-II aminoacyl-tRNA synthetase family. Alax-L subfamily.</text>
</comment>
<gene>
    <name evidence="16" type="primary">SYA</name>
    <name evidence="16" type="ORF">TR167517</name>
</gene>
<keyword evidence="9" id="KW-0067">ATP-binding</keyword>
<dbReference type="InterPro" id="IPR009000">
    <property type="entry name" value="Transl_B-barrel_sf"/>
</dbReference>
<dbReference type="GO" id="GO:0046872">
    <property type="term" value="F:metal ion binding"/>
    <property type="evidence" value="ECO:0007669"/>
    <property type="project" value="UniProtKB-KW"/>
</dbReference>
<evidence type="ECO:0000256" key="5">
    <source>
        <dbReference type="ARBA" id="ARBA00022598"/>
    </source>
</evidence>
<dbReference type="CDD" id="cd00673">
    <property type="entry name" value="AlaRS_core"/>
    <property type="match status" value="1"/>
</dbReference>
<dbReference type="PANTHER" id="PTHR11777">
    <property type="entry name" value="ALANYL-TRNA SYNTHETASE"/>
    <property type="match status" value="1"/>
</dbReference>
<evidence type="ECO:0000259" key="15">
    <source>
        <dbReference type="PROSITE" id="PS50860"/>
    </source>
</evidence>
<keyword evidence="7" id="KW-0547">Nucleotide-binding</keyword>
<dbReference type="Gene3D" id="3.30.980.10">
    <property type="entry name" value="Threonyl-trna Synthetase, Chain A, domain 2"/>
    <property type="match status" value="1"/>
</dbReference>
<comment type="catalytic activity">
    <reaction evidence="13">
        <text>tRNA(Ala) + L-alanine + ATP = L-alanyl-tRNA(Ala) + AMP + diphosphate</text>
        <dbReference type="Rhea" id="RHEA:12540"/>
        <dbReference type="Rhea" id="RHEA-COMP:9657"/>
        <dbReference type="Rhea" id="RHEA-COMP:9923"/>
        <dbReference type="ChEBI" id="CHEBI:30616"/>
        <dbReference type="ChEBI" id="CHEBI:33019"/>
        <dbReference type="ChEBI" id="CHEBI:57972"/>
        <dbReference type="ChEBI" id="CHEBI:78442"/>
        <dbReference type="ChEBI" id="CHEBI:78497"/>
        <dbReference type="ChEBI" id="CHEBI:456215"/>
        <dbReference type="EC" id="6.1.1.7"/>
    </reaction>
</comment>
<dbReference type="SUPFAM" id="SSF101353">
    <property type="entry name" value="Putative anticodon-binding domain of alanyl-tRNA synthetase (AlaRS)"/>
    <property type="match status" value="1"/>
</dbReference>
<dbReference type="SMART" id="SM00863">
    <property type="entry name" value="tRNA_SAD"/>
    <property type="match status" value="1"/>
</dbReference>
<dbReference type="InterPro" id="IPR012947">
    <property type="entry name" value="tRNA_SAD"/>
</dbReference>
<keyword evidence="6" id="KW-0479">Metal-binding</keyword>
<dbReference type="PANTHER" id="PTHR11777:SF9">
    <property type="entry name" value="ALANINE--TRNA LIGASE, CYTOPLASMIC"/>
    <property type="match status" value="1"/>
</dbReference>
<evidence type="ECO:0000256" key="14">
    <source>
        <dbReference type="SAM" id="MobiDB-lite"/>
    </source>
</evidence>
<dbReference type="EMBL" id="GEEE01023693">
    <property type="protein sequence ID" value="JAP39532.1"/>
    <property type="molecule type" value="Transcribed_RNA"/>
</dbReference>
<keyword evidence="5 16" id="KW-0436">Ligase</keyword>
<dbReference type="GO" id="GO:0002161">
    <property type="term" value="F:aminoacyl-tRNA deacylase activity"/>
    <property type="evidence" value="ECO:0007669"/>
    <property type="project" value="TreeGrafter"/>
</dbReference>
<feature type="domain" description="Alanyl-transfer RNA synthetases family profile" evidence="15">
    <location>
        <begin position="79"/>
        <end position="1000"/>
    </location>
</feature>
<dbReference type="InterPro" id="IPR018164">
    <property type="entry name" value="Ala-tRNA-synth_IIc_N"/>
</dbReference>
<dbReference type="GO" id="GO:0006419">
    <property type="term" value="P:alanyl-tRNA aminoacylation"/>
    <property type="evidence" value="ECO:0007669"/>
    <property type="project" value="InterPro"/>
</dbReference>
<dbReference type="GO" id="GO:0004813">
    <property type="term" value="F:alanine-tRNA ligase activity"/>
    <property type="evidence" value="ECO:0007669"/>
    <property type="project" value="UniProtKB-EC"/>
</dbReference>
<feature type="compositionally biased region" description="Pro residues" evidence="14">
    <location>
        <begin position="595"/>
        <end position="605"/>
    </location>
</feature>
<evidence type="ECO:0000256" key="12">
    <source>
        <dbReference type="ARBA" id="ARBA00023146"/>
    </source>
</evidence>
<organism evidence="16">
    <name type="scientific">Schistocephalus solidus</name>
    <name type="common">Tapeworm</name>
    <dbReference type="NCBI Taxonomy" id="70667"/>
    <lineage>
        <taxon>Eukaryota</taxon>
        <taxon>Metazoa</taxon>
        <taxon>Spiralia</taxon>
        <taxon>Lophotrochozoa</taxon>
        <taxon>Platyhelminthes</taxon>
        <taxon>Cestoda</taxon>
        <taxon>Eucestoda</taxon>
        <taxon>Diphyllobothriidea</taxon>
        <taxon>Diphyllobothriidae</taxon>
        <taxon>Schistocephalus</taxon>
    </lineage>
</organism>
<evidence type="ECO:0000256" key="9">
    <source>
        <dbReference type="ARBA" id="ARBA00022840"/>
    </source>
</evidence>
<feature type="region of interest" description="Disordered" evidence="14">
    <location>
        <begin position="593"/>
        <end position="621"/>
    </location>
</feature>
<dbReference type="SUPFAM" id="SSF55681">
    <property type="entry name" value="Class II aaRS and biotin synthetases"/>
    <property type="match status" value="1"/>
</dbReference>
<evidence type="ECO:0000313" key="16">
    <source>
        <dbReference type="EMBL" id="JAP39532.1"/>
    </source>
</evidence>
<dbReference type="Gene3D" id="2.40.30.130">
    <property type="match status" value="1"/>
</dbReference>
<keyword evidence="10" id="KW-0694">RNA-binding</keyword>
<name>A0A0X3NV08_SCHSO</name>
<protein>
    <recommendedName>
        <fullName evidence="3">Alanine--tRNA ligase</fullName>
        <ecNumber evidence="2">6.1.1.7</ecNumber>
    </recommendedName>
</protein>
<evidence type="ECO:0000256" key="2">
    <source>
        <dbReference type="ARBA" id="ARBA00013168"/>
    </source>
</evidence>
<dbReference type="SUPFAM" id="SSF50447">
    <property type="entry name" value="Translation proteins"/>
    <property type="match status" value="1"/>
</dbReference>
<dbReference type="Pfam" id="PF07973">
    <property type="entry name" value="tRNA_SAD"/>
    <property type="match status" value="1"/>
</dbReference>
<evidence type="ECO:0000256" key="6">
    <source>
        <dbReference type="ARBA" id="ARBA00022723"/>
    </source>
</evidence>
<dbReference type="InterPro" id="IPR018163">
    <property type="entry name" value="Thr/Ala-tRNA-synth_IIc_edit"/>
</dbReference>
<proteinExistence type="inferred from homology"/>
<dbReference type="InterPro" id="IPR050058">
    <property type="entry name" value="Ala-tRNA_ligase"/>
</dbReference>
<dbReference type="PROSITE" id="PS50860">
    <property type="entry name" value="AA_TRNA_LIGASE_II_ALA"/>
    <property type="match status" value="1"/>
</dbReference>
<evidence type="ECO:0000256" key="1">
    <source>
        <dbReference type="ARBA" id="ARBA00008429"/>
    </source>
</evidence>
<dbReference type="Pfam" id="PF01411">
    <property type="entry name" value="tRNA-synt_2c"/>
    <property type="match status" value="2"/>
</dbReference>
<dbReference type="FunFam" id="3.30.930.10:FF:000011">
    <property type="entry name" value="Alanine--tRNA ligase, cytoplasmic"/>
    <property type="match status" value="1"/>
</dbReference>
<dbReference type="InterPro" id="IPR045864">
    <property type="entry name" value="aa-tRNA-synth_II/BPL/LPL"/>
</dbReference>
<dbReference type="SUPFAM" id="SSF55186">
    <property type="entry name" value="ThrRS/AlaRS common domain"/>
    <property type="match status" value="1"/>
</dbReference>
<dbReference type="GO" id="GO:0005739">
    <property type="term" value="C:mitochondrion"/>
    <property type="evidence" value="ECO:0007669"/>
    <property type="project" value="TreeGrafter"/>
</dbReference>
<dbReference type="AlphaFoldDB" id="A0A0X3NV08"/>
<dbReference type="InterPro" id="IPR002318">
    <property type="entry name" value="Ala-tRNA-lgiase_IIc"/>
</dbReference>
<dbReference type="PRINTS" id="PR00980">
    <property type="entry name" value="TRNASYNTHALA"/>
</dbReference>
<evidence type="ECO:0000256" key="7">
    <source>
        <dbReference type="ARBA" id="ARBA00022741"/>
    </source>
</evidence>
<accession>A0A0X3NV08</accession>
<reference evidence="16" key="1">
    <citation type="submission" date="2016-01" db="EMBL/GenBank/DDBJ databases">
        <title>Reference transcriptome for the parasite Schistocephalus solidus: insights into the molecular evolution of parasitism.</title>
        <authorList>
            <person name="Hebert F.O."/>
            <person name="Grambauer S."/>
            <person name="Barber I."/>
            <person name="Landry C.R."/>
            <person name="Aubin-Horth N."/>
        </authorList>
    </citation>
    <scope>NUCLEOTIDE SEQUENCE</scope>
</reference>
<evidence type="ECO:0000256" key="3">
    <source>
        <dbReference type="ARBA" id="ARBA00017959"/>
    </source>
</evidence>
<feature type="non-terminal residue" evidence="16">
    <location>
        <position position="1"/>
    </location>
</feature>
<dbReference type="EC" id="6.1.1.7" evidence="2"/>
<keyword evidence="11" id="KW-0648">Protein biosynthesis</keyword>
<dbReference type="GO" id="GO:0000049">
    <property type="term" value="F:tRNA binding"/>
    <property type="evidence" value="ECO:0007669"/>
    <property type="project" value="UniProtKB-KW"/>
</dbReference>
<keyword evidence="8" id="KW-0862">Zinc</keyword>
<evidence type="ECO:0000256" key="11">
    <source>
        <dbReference type="ARBA" id="ARBA00022917"/>
    </source>
</evidence>
<evidence type="ECO:0000256" key="4">
    <source>
        <dbReference type="ARBA" id="ARBA00022555"/>
    </source>
</evidence>
<sequence>LGPVTFRQSSAGTTMFRLIKKERGLALRMFNEELSLYRQYATLPSTSRHPIPGGECTVDHKLPFSRRVKLSPSIKKAICSSNDLRDEFLSFFQDRGHKIVAPSSVYPKRQEGSYFVNAGMNQFKELFLRTGDAESEFTRLRRAVDSQPCIRIGGRHDDLNDVGYDTYHHTMFEMLGNWSFGDYGKETACRQMWKFLTEVLGLPPKSLYVTYFGGCPELDLPADDETRDIWLTLGVSDQKLMAFGFDHNFWRADQAAGGGLCGPATEIHVDYRALSGTEDLNCARCLVNSGDPQVVELWNCVFITHRLLQDSLGKNSLLPLPNLNVDTGMGLERLASVMQGVMTTYDTDIYSPLVSLIETESKSITGSAPSTYQGHFHCPRPTSEDAIGASSPDAEASPGHFGSLIQSLFSRHKTQCEKKATTWKRQPVFAPLLRDVAYRVLADHSRALALALQDGLLPGRQGIQLKLRHLIYRASRAAVLCDLDSPEKPQLLGRLVAEIVRNASCVNRVFDVQGPSARRPAAVTPDQASDIISQELHEFVPRLMKMEAAFQTCLDEIGPGDSLTAEQVDRLLSGHYGAPISWDMLCAQARWYGLQPPPPPQPPSGRTPVDTARGSRKTTRVHRTPPITGAAVTALLAGLSASQVAVTNDYPKYAVNRVSECNEHNNKTAGHVTYVVQPILATLSAIIMPPSKLEASALPTIVHDPSLLTQTLSTLTNSADVFGMVFDSSNFFSPSGGQAGDTGHIICPISKKVIFEVESTETYSQGGKENGWVVHWVRPSGDSTASLPRSLQFILSPDKNRRSGLTMHHTAQHLLNWAFAEELKPLQRPTQVSPDTATMDALSPQADSSGTFHYGSRVQPDRCYVKLTVLTGTPTEEAEDLTFLQDLICRVEERCRAVIAADLPINVKVMTWTEISEISSVRRYPWEVYPPSVRVVSIGDLVDVQLPQDSQHSAELCGGTHLQRTGDLEDIVVVAVRSRTRSIKEFVAIAGSRAREARRYGSALLARIRSLETLSESAPADAELARQLQLLASDIDAVLGQHLSGHRHTVLPFLQRCEVEGSRARLPGLLGRVKASLKASGHDLLETELSHALSNTPADDANPLTMEFAFDKVNRLAQTLRKLSPPRPVLLFHKSLAIFYDAQGNGAALEWAKRTADSLRLPESLSVRPEAFKDPKSDPQAAFAVMRLTCPPDTYSEWQPTWRQFREELYRAARSTVDSRFAPSSSSAQRSL</sequence>
<dbReference type="Gene3D" id="3.30.930.10">
    <property type="entry name" value="Bira Bifunctional Protein, Domain 2"/>
    <property type="match status" value="1"/>
</dbReference>
<keyword evidence="4" id="KW-0820">tRNA-binding</keyword>